<keyword evidence="3" id="KW-1185">Reference proteome</keyword>
<feature type="domain" description="Ysc84 actin-binding" evidence="1">
    <location>
        <begin position="156"/>
        <end position="251"/>
    </location>
</feature>
<organism evidence="2 3">
    <name type="scientific">Novipirellula galeiformis</name>
    <dbReference type="NCBI Taxonomy" id="2528004"/>
    <lineage>
        <taxon>Bacteria</taxon>
        <taxon>Pseudomonadati</taxon>
        <taxon>Planctomycetota</taxon>
        <taxon>Planctomycetia</taxon>
        <taxon>Pirellulales</taxon>
        <taxon>Pirellulaceae</taxon>
        <taxon>Novipirellula</taxon>
    </lineage>
</organism>
<accession>A0A5C6CPV6</accession>
<name>A0A5C6CPV6_9BACT</name>
<gene>
    <name evidence="2" type="ORF">Pla52o_17420</name>
</gene>
<dbReference type="InterPro" id="IPR051702">
    <property type="entry name" value="SH3_domain_YSC84-like"/>
</dbReference>
<dbReference type="CDD" id="cd11524">
    <property type="entry name" value="SYLF"/>
    <property type="match status" value="1"/>
</dbReference>
<dbReference type="GO" id="GO:0035091">
    <property type="term" value="F:phosphatidylinositol binding"/>
    <property type="evidence" value="ECO:0007669"/>
    <property type="project" value="TreeGrafter"/>
</dbReference>
<dbReference type="AlphaFoldDB" id="A0A5C6CPV6"/>
<protein>
    <recommendedName>
        <fullName evidence="1">Ysc84 actin-binding domain-containing protein</fullName>
    </recommendedName>
</protein>
<dbReference type="EMBL" id="SJPT01000002">
    <property type="protein sequence ID" value="TWU25441.1"/>
    <property type="molecule type" value="Genomic_DNA"/>
</dbReference>
<evidence type="ECO:0000259" key="1">
    <source>
        <dbReference type="Pfam" id="PF04366"/>
    </source>
</evidence>
<sequence length="403" mass="42890">MPPLAVRVCGLGHVCILFFASILYTSARSHTGTSRLRLTKAPIVLPSKTPFYMMNRTGLIAAIPLAFAMLVQTPTSQGQSPEEQVVLASTVVLNEAMTTPLNRVPQAMLANAYGVAIVPNVIKGSFIVGARHGRGLLFVREPEGVWRAPVFITLTGGNIGWQIGVQSSDLILVFKTERSVQGILSGKLTLGADAAAAAGPVGRETAVATDGQLQAEIYTYSRTRGLFAGVSIDGSVVQVDPRSTGAYYHSPAPGLPVVVPPTAEQLTLTIARFAGNTVATGAPVALQNHQSQSQSPASTVEADALRAQLLQQAPQLYAVLDEQWKSYLALPSSMLAGGAATSPQELQTTIDHFNVAVREPQFQSLAARPEFQSVYRLLKHYQQAIQHPAPPLQLPPPPPNNGR</sequence>
<dbReference type="InterPro" id="IPR007461">
    <property type="entry name" value="Ysc84_actin-binding"/>
</dbReference>
<comment type="caution">
    <text evidence="2">The sequence shown here is derived from an EMBL/GenBank/DDBJ whole genome shotgun (WGS) entry which is preliminary data.</text>
</comment>
<dbReference type="Pfam" id="PF04366">
    <property type="entry name" value="Ysc84"/>
    <property type="match status" value="1"/>
</dbReference>
<evidence type="ECO:0000313" key="2">
    <source>
        <dbReference type="EMBL" id="TWU25441.1"/>
    </source>
</evidence>
<dbReference type="PANTHER" id="PTHR15629">
    <property type="entry name" value="SH3YL1 PROTEIN"/>
    <property type="match status" value="1"/>
</dbReference>
<dbReference type="OrthoDB" id="9782434at2"/>
<proteinExistence type="predicted"/>
<dbReference type="Proteomes" id="UP000316304">
    <property type="component" value="Unassembled WGS sequence"/>
</dbReference>
<dbReference type="PANTHER" id="PTHR15629:SF2">
    <property type="entry name" value="SH3 DOMAIN-CONTAINING YSC84-LIKE PROTEIN 1"/>
    <property type="match status" value="1"/>
</dbReference>
<evidence type="ECO:0000313" key="3">
    <source>
        <dbReference type="Proteomes" id="UP000316304"/>
    </source>
</evidence>
<reference evidence="2 3" key="1">
    <citation type="submission" date="2019-02" db="EMBL/GenBank/DDBJ databases">
        <title>Deep-cultivation of Planctomycetes and their phenomic and genomic characterization uncovers novel biology.</title>
        <authorList>
            <person name="Wiegand S."/>
            <person name="Jogler M."/>
            <person name="Boedeker C."/>
            <person name="Pinto D."/>
            <person name="Vollmers J."/>
            <person name="Rivas-Marin E."/>
            <person name="Kohn T."/>
            <person name="Peeters S.H."/>
            <person name="Heuer A."/>
            <person name="Rast P."/>
            <person name="Oberbeckmann S."/>
            <person name="Bunk B."/>
            <person name="Jeske O."/>
            <person name="Meyerdierks A."/>
            <person name="Storesund J.E."/>
            <person name="Kallscheuer N."/>
            <person name="Luecker S."/>
            <person name="Lage O.M."/>
            <person name="Pohl T."/>
            <person name="Merkel B.J."/>
            <person name="Hornburger P."/>
            <person name="Mueller R.-W."/>
            <person name="Bruemmer F."/>
            <person name="Labrenz M."/>
            <person name="Spormann A.M."/>
            <person name="Op Den Camp H."/>
            <person name="Overmann J."/>
            <person name="Amann R."/>
            <person name="Jetten M.S.M."/>
            <person name="Mascher T."/>
            <person name="Medema M.H."/>
            <person name="Devos D.P."/>
            <person name="Kaster A.-K."/>
            <person name="Ovreas L."/>
            <person name="Rohde M."/>
            <person name="Galperin M.Y."/>
            <person name="Jogler C."/>
        </authorList>
    </citation>
    <scope>NUCLEOTIDE SEQUENCE [LARGE SCALE GENOMIC DNA]</scope>
    <source>
        <strain evidence="2 3">Pla52o</strain>
    </source>
</reference>